<comment type="caution">
    <text evidence="1">The sequence shown here is derived from an EMBL/GenBank/DDBJ whole genome shotgun (WGS) entry which is preliminary data.</text>
</comment>
<dbReference type="AlphaFoldDB" id="A0AAV6VDD5"/>
<proteinExistence type="predicted"/>
<evidence type="ECO:0000313" key="1">
    <source>
        <dbReference type="EMBL" id="KAG8194034.1"/>
    </source>
</evidence>
<dbReference type="Proteomes" id="UP000827092">
    <property type="component" value="Unassembled WGS sequence"/>
</dbReference>
<protein>
    <submittedName>
        <fullName evidence="1">Uncharacterized protein</fullName>
    </submittedName>
</protein>
<name>A0AAV6VDD5_9ARAC</name>
<reference evidence="1 2" key="1">
    <citation type="journal article" date="2022" name="Nat. Ecol. Evol.">
        <title>A masculinizing supergene underlies an exaggerated male reproductive morph in a spider.</title>
        <authorList>
            <person name="Hendrickx F."/>
            <person name="De Corte Z."/>
            <person name="Sonet G."/>
            <person name="Van Belleghem S.M."/>
            <person name="Kostlbacher S."/>
            <person name="Vangestel C."/>
        </authorList>
    </citation>
    <scope>NUCLEOTIDE SEQUENCE [LARGE SCALE GENOMIC DNA]</scope>
    <source>
        <strain evidence="1">W744_W776</strain>
    </source>
</reference>
<dbReference type="EMBL" id="JAFNEN010000110">
    <property type="protein sequence ID" value="KAG8194034.1"/>
    <property type="molecule type" value="Genomic_DNA"/>
</dbReference>
<sequence>MIQKPFTRGNCSLKIPYKSPYSHSFGRYLINLSSRGCMAAKQSIRPCGRPTSYATNFYAYEVFFFFASRSGSMPGYQDA</sequence>
<accession>A0AAV6VDD5</accession>
<keyword evidence="2" id="KW-1185">Reference proteome</keyword>
<organism evidence="1 2">
    <name type="scientific">Oedothorax gibbosus</name>
    <dbReference type="NCBI Taxonomy" id="931172"/>
    <lineage>
        <taxon>Eukaryota</taxon>
        <taxon>Metazoa</taxon>
        <taxon>Ecdysozoa</taxon>
        <taxon>Arthropoda</taxon>
        <taxon>Chelicerata</taxon>
        <taxon>Arachnida</taxon>
        <taxon>Araneae</taxon>
        <taxon>Araneomorphae</taxon>
        <taxon>Entelegynae</taxon>
        <taxon>Araneoidea</taxon>
        <taxon>Linyphiidae</taxon>
        <taxon>Erigoninae</taxon>
        <taxon>Oedothorax</taxon>
    </lineage>
</organism>
<evidence type="ECO:0000313" key="2">
    <source>
        <dbReference type="Proteomes" id="UP000827092"/>
    </source>
</evidence>
<gene>
    <name evidence="1" type="ORF">JTE90_028377</name>
</gene>